<dbReference type="PANTHER" id="PTHR41286">
    <property type="entry name" value="HNH NUCLEASE YAJD-RELATED"/>
    <property type="match status" value="1"/>
</dbReference>
<evidence type="ECO:0000313" key="2">
    <source>
        <dbReference type="Proteomes" id="UP000253689"/>
    </source>
</evidence>
<reference evidence="2" key="1">
    <citation type="submission" date="2018-07" db="EMBL/GenBank/DDBJ databases">
        <title>Complete Genome Sequence of Spiroplasma phoeniceum.</title>
        <authorList>
            <person name="Davis R.E."/>
            <person name="Shao J.Y."/>
            <person name="Zhao Y."/>
            <person name="Silver A."/>
            <person name="Stump z."/>
            <person name="Gasparich G."/>
        </authorList>
    </citation>
    <scope>NUCLEOTIDE SEQUENCE [LARGE SCALE GENOMIC DNA]</scope>
    <source>
        <strain evidence="2">P40</strain>
    </source>
</reference>
<organism evidence="1 2">
    <name type="scientific">Spiroplasma phoeniceum P40</name>
    <dbReference type="NCBI Taxonomy" id="1276259"/>
    <lineage>
        <taxon>Bacteria</taxon>
        <taxon>Bacillati</taxon>
        <taxon>Mycoplasmatota</taxon>
        <taxon>Mollicutes</taxon>
        <taxon>Entomoplasmatales</taxon>
        <taxon>Spiroplasmataceae</taxon>
        <taxon>Spiroplasma</taxon>
    </lineage>
</organism>
<dbReference type="Proteomes" id="UP000253689">
    <property type="component" value="Chromosome"/>
</dbReference>
<proteinExistence type="predicted"/>
<keyword evidence="1" id="KW-0378">Hydrolase</keyword>
<dbReference type="GO" id="GO:0004519">
    <property type="term" value="F:endonuclease activity"/>
    <property type="evidence" value="ECO:0007669"/>
    <property type="project" value="UniProtKB-KW"/>
</dbReference>
<dbReference type="KEGG" id="sphh:SDAV_00710"/>
<gene>
    <name evidence="1" type="ORF">SDAV_00710</name>
</gene>
<keyword evidence="2" id="KW-1185">Reference proteome</keyword>
<sequence length="135" mass="16795">MMMKKLLKLLMKFFLIKKMKNNWKDYDKNRPIRHKFYRNKKWVKIRNDYFNSKMGICKRCYQKRYIVNGVIVHHKEYITDQDFINWNIDKLFAWKNLELLCMKCHNKEHKTEKGYRDNVIIDEKTGKVKIIDKEE</sequence>
<dbReference type="AlphaFoldDB" id="A0A345DNA9"/>
<evidence type="ECO:0000313" key="1">
    <source>
        <dbReference type="EMBL" id="AXF95697.1"/>
    </source>
</evidence>
<dbReference type="PANTHER" id="PTHR41286:SF1">
    <property type="entry name" value="HNH NUCLEASE YAJD-RELATED"/>
    <property type="match status" value="1"/>
</dbReference>
<keyword evidence="1" id="KW-0255">Endonuclease</keyword>
<accession>A0A345DNA9</accession>
<protein>
    <submittedName>
        <fullName evidence="1">HNH endonuclease, putative</fullName>
    </submittedName>
</protein>
<dbReference type="GO" id="GO:0005829">
    <property type="term" value="C:cytosol"/>
    <property type="evidence" value="ECO:0007669"/>
    <property type="project" value="TreeGrafter"/>
</dbReference>
<dbReference type="EMBL" id="CP031088">
    <property type="protein sequence ID" value="AXF95697.1"/>
    <property type="molecule type" value="Genomic_DNA"/>
</dbReference>
<keyword evidence="1" id="KW-0540">Nuclease</keyword>
<name>A0A345DNA9_9MOLU</name>